<dbReference type="PRINTS" id="PR00120">
    <property type="entry name" value="HATPASE"/>
</dbReference>
<evidence type="ECO:0000313" key="15">
    <source>
        <dbReference type="Proteomes" id="UP000316208"/>
    </source>
</evidence>
<dbReference type="InterPro" id="IPR023299">
    <property type="entry name" value="ATPase_P-typ_cyto_dom_N"/>
</dbReference>
<keyword evidence="10" id="KW-0406">Ion transport</keyword>
<reference evidence="14 15" key="1">
    <citation type="submission" date="2018-03" db="EMBL/GenBank/DDBJ databases">
        <title>Aerobic endospore-forming bacteria genome sequencing and assembly.</title>
        <authorList>
            <person name="Cavalcante D.A."/>
            <person name="Driks A."/>
            <person name="Putonti C."/>
            <person name="De-Souza M.T."/>
        </authorList>
    </citation>
    <scope>NUCLEOTIDE SEQUENCE [LARGE SCALE GENOMIC DNA]</scope>
    <source>
        <strain evidence="14 15">SDF0028</strain>
    </source>
</reference>
<dbReference type="RefSeq" id="WP_142542422.1">
    <property type="nucleotide sequence ID" value="NZ_SADY01000001.1"/>
</dbReference>
<evidence type="ECO:0000256" key="11">
    <source>
        <dbReference type="ARBA" id="ARBA00023136"/>
    </source>
</evidence>
<keyword evidence="7" id="KW-0067">ATP-binding</keyword>
<gene>
    <name evidence="14" type="ORF">C7Y44_01625</name>
</gene>
<dbReference type="Gene3D" id="3.40.50.1000">
    <property type="entry name" value="HAD superfamily/HAD-like"/>
    <property type="match status" value="1"/>
</dbReference>
<dbReference type="InterPro" id="IPR059000">
    <property type="entry name" value="ATPase_P-type_domA"/>
</dbReference>
<feature type="transmembrane region" description="Helical" evidence="12">
    <location>
        <begin position="787"/>
        <end position="804"/>
    </location>
</feature>
<keyword evidence="9 12" id="KW-1133">Transmembrane helix</keyword>
<feature type="transmembrane region" description="Helical" evidence="12">
    <location>
        <begin position="709"/>
        <end position="729"/>
    </location>
</feature>
<dbReference type="InterPro" id="IPR036412">
    <property type="entry name" value="HAD-like_sf"/>
</dbReference>
<keyword evidence="8" id="KW-1278">Translocase</keyword>
<dbReference type="EMBL" id="SADY01000001">
    <property type="protein sequence ID" value="TQR46408.1"/>
    <property type="molecule type" value="Genomic_DNA"/>
</dbReference>
<dbReference type="SFLD" id="SFLDG00002">
    <property type="entry name" value="C1.7:_P-type_atpase_like"/>
    <property type="match status" value="1"/>
</dbReference>
<organism evidence="14 15">
    <name type="scientific">Paenibacillus popilliae</name>
    <name type="common">Bacillus popilliae</name>
    <dbReference type="NCBI Taxonomy" id="78057"/>
    <lineage>
        <taxon>Bacteria</taxon>
        <taxon>Bacillati</taxon>
        <taxon>Bacillota</taxon>
        <taxon>Bacilli</taxon>
        <taxon>Bacillales</taxon>
        <taxon>Paenibacillaceae</taxon>
        <taxon>Paenibacillus</taxon>
    </lineage>
</organism>
<dbReference type="InterPro" id="IPR050510">
    <property type="entry name" value="Cation_transp_ATPase_P-type"/>
</dbReference>
<keyword evidence="5 12" id="KW-0812">Transmembrane</keyword>
<comment type="similarity">
    <text evidence="2">Belongs to the cation transport ATPase (P-type) (TC 3.A.3) family. Type IIA subfamily.</text>
</comment>
<dbReference type="Pfam" id="PF00689">
    <property type="entry name" value="Cation_ATPase_C"/>
    <property type="match status" value="1"/>
</dbReference>
<keyword evidence="3" id="KW-0813">Transport</keyword>
<comment type="subcellular location">
    <subcellularLocation>
        <location evidence="1">Membrane</location>
        <topology evidence="1">Multi-pass membrane protein</topology>
    </subcellularLocation>
</comment>
<comment type="caution">
    <text evidence="14">The sequence shown here is derived from an EMBL/GenBank/DDBJ whole genome shotgun (WGS) entry which is preliminary data.</text>
</comment>
<feature type="transmembrane region" description="Helical" evidence="12">
    <location>
        <begin position="89"/>
        <end position="106"/>
    </location>
</feature>
<evidence type="ECO:0000256" key="12">
    <source>
        <dbReference type="SAM" id="Phobius"/>
    </source>
</evidence>
<evidence type="ECO:0000256" key="5">
    <source>
        <dbReference type="ARBA" id="ARBA00022692"/>
    </source>
</evidence>
<feature type="transmembrane region" description="Helical" evidence="12">
    <location>
        <begin position="824"/>
        <end position="843"/>
    </location>
</feature>
<feature type="transmembrane region" description="Helical" evidence="12">
    <location>
        <begin position="855"/>
        <end position="872"/>
    </location>
</feature>
<accession>A0ABY3AUJ8</accession>
<evidence type="ECO:0000313" key="14">
    <source>
        <dbReference type="EMBL" id="TQR46408.1"/>
    </source>
</evidence>
<feature type="transmembrane region" description="Helical" evidence="12">
    <location>
        <begin position="253"/>
        <end position="275"/>
    </location>
</feature>
<dbReference type="InterPro" id="IPR006068">
    <property type="entry name" value="ATPase_P-typ_cation-transptr_C"/>
</dbReference>
<evidence type="ECO:0000256" key="1">
    <source>
        <dbReference type="ARBA" id="ARBA00004141"/>
    </source>
</evidence>
<evidence type="ECO:0000256" key="3">
    <source>
        <dbReference type="ARBA" id="ARBA00022448"/>
    </source>
</evidence>
<evidence type="ECO:0000256" key="4">
    <source>
        <dbReference type="ARBA" id="ARBA00022553"/>
    </source>
</evidence>
<keyword evidence="15" id="KW-1185">Reference proteome</keyword>
<dbReference type="PROSITE" id="PS00154">
    <property type="entry name" value="ATPASE_E1_E2"/>
    <property type="match status" value="1"/>
</dbReference>
<dbReference type="NCBIfam" id="TIGR01494">
    <property type="entry name" value="ATPase_P-type"/>
    <property type="match status" value="2"/>
</dbReference>
<dbReference type="PANTHER" id="PTHR43294">
    <property type="entry name" value="SODIUM/POTASSIUM-TRANSPORTING ATPASE SUBUNIT ALPHA"/>
    <property type="match status" value="1"/>
</dbReference>
<dbReference type="Pfam" id="PF00122">
    <property type="entry name" value="E1-E2_ATPase"/>
    <property type="match status" value="1"/>
</dbReference>
<dbReference type="InterPro" id="IPR023298">
    <property type="entry name" value="ATPase_P-typ_TM_dom_sf"/>
</dbReference>
<feature type="transmembrane region" description="Helical" evidence="12">
    <location>
        <begin position="65"/>
        <end position="83"/>
    </location>
</feature>
<proteinExistence type="inferred from homology"/>
<dbReference type="SUPFAM" id="SSF81653">
    <property type="entry name" value="Calcium ATPase, transduction domain A"/>
    <property type="match status" value="1"/>
</dbReference>
<feature type="transmembrane region" description="Helical" evidence="12">
    <location>
        <begin position="683"/>
        <end position="703"/>
    </location>
</feature>
<dbReference type="SUPFAM" id="SSF81660">
    <property type="entry name" value="Metal cation-transporting ATPase, ATP-binding domain N"/>
    <property type="match status" value="1"/>
</dbReference>
<dbReference type="Proteomes" id="UP000316208">
    <property type="component" value="Unassembled WGS sequence"/>
</dbReference>
<evidence type="ECO:0000256" key="7">
    <source>
        <dbReference type="ARBA" id="ARBA00022840"/>
    </source>
</evidence>
<dbReference type="Pfam" id="PF00690">
    <property type="entry name" value="Cation_ATPase_N"/>
    <property type="match status" value="1"/>
</dbReference>
<dbReference type="PANTHER" id="PTHR43294:SF20">
    <property type="entry name" value="P-TYPE ATPASE"/>
    <property type="match status" value="1"/>
</dbReference>
<feature type="transmembrane region" description="Helical" evidence="12">
    <location>
        <begin position="750"/>
        <end position="775"/>
    </location>
</feature>
<evidence type="ECO:0000256" key="10">
    <source>
        <dbReference type="ARBA" id="ARBA00023065"/>
    </source>
</evidence>
<dbReference type="SUPFAM" id="SSF56784">
    <property type="entry name" value="HAD-like"/>
    <property type="match status" value="1"/>
</dbReference>
<dbReference type="InterPro" id="IPR004014">
    <property type="entry name" value="ATPase_P-typ_cation-transptr_N"/>
</dbReference>
<name>A0ABY3AUJ8_PAEPP</name>
<dbReference type="Gene3D" id="1.20.1110.10">
    <property type="entry name" value="Calcium-transporting ATPase, transmembrane domain"/>
    <property type="match status" value="1"/>
</dbReference>
<dbReference type="Gene3D" id="2.70.150.10">
    <property type="entry name" value="Calcium-transporting ATPase, cytoplasmic transduction domain A"/>
    <property type="match status" value="1"/>
</dbReference>
<dbReference type="InterPro" id="IPR023214">
    <property type="entry name" value="HAD_sf"/>
</dbReference>
<keyword evidence="6" id="KW-0547">Nucleotide-binding</keyword>
<sequence length="891" mass="98596">MSIKKWVNIDEWHTISAEDSVHILESDIEAGLSANEAELREKLFGPNQLASAPGKPWWKEIIEELTEPMILLLIFIGIVYGFIGELKDAITIIFIIIAVLTVEIVNESRAKRAIKSLSSFTSIFTPVIRDGGYQDISPSDLVPGDLVVLRQGERIPADLRLLETHNLQMDESSLTGESSAVVKNANIELNENTDLGDRRNLAYSGTLVKSGKGLGIVVRTGMATELGKISGLVQMQREPRTPLQLHMKELTRWMVWIALDFSALVALVGWIQGAGWKQTILTGLTLAFATIPEELPILIIMVLGIGAFRLSKQKAIVRRLRTAESLGNVTIVATDKTGTLTENRMRVDQWVIQGQRYNHQELRANKWSELALFVCCLANDSLISSKTNAKISFEGDPTDTAFLYAAEDKGYDVTTLRKQYRIVEQFPFHDTARLVTVAVIQENSQFVMSKGAPEELLERCESIVCNDILVSLSSEYYQQITKQSEDLAEEGYRVIGIAYKQTPISTILASREQAEASLVFLGLAALYDPPRQDVASSVKTLQEAGVRVMMVTGDHAGTARSIASQVNINSSEVLLGREIEVLSDKELQERLHEVSICARTTAEHKLRIVRALQQQGEVVAVTGDGVNDGPALKEAAIGIAMGKSGTDVAKESADIVLADDHFATVTVAVKEGRKLFANLYKAVRYYLTAKIALILSTLCTVISGVPLPFVPIQIIVMELFLDLGAASCFSVEKQEADVMKRGPRSQSERFMNKAMITSMFSGGVSLAFAVLVTYFWSLLDGAPIEKAQSMAFSAWMIGHLVLALMMRSEREPLIKLGLFSNRFIMLWVTSAVVFLILAIYLPSLNVLLHLTPLDMREWIIVLICAILAPLWIEIGKWFRWQRGPQATRNGE</sequence>
<feature type="domain" description="Cation-transporting P-type ATPase N-terminal" evidence="13">
    <location>
        <begin position="11"/>
        <end position="85"/>
    </location>
</feature>
<evidence type="ECO:0000256" key="8">
    <source>
        <dbReference type="ARBA" id="ARBA00022967"/>
    </source>
</evidence>
<keyword evidence="4" id="KW-0597">Phosphoprotein</keyword>
<dbReference type="PRINTS" id="PR00119">
    <property type="entry name" value="CATATPASE"/>
</dbReference>
<evidence type="ECO:0000256" key="2">
    <source>
        <dbReference type="ARBA" id="ARBA00005675"/>
    </source>
</evidence>
<protein>
    <submittedName>
        <fullName evidence="14">Cation-transporting P-type ATPase</fullName>
    </submittedName>
</protein>
<dbReference type="InterPro" id="IPR044492">
    <property type="entry name" value="P_typ_ATPase_HD_dom"/>
</dbReference>
<dbReference type="InterPro" id="IPR001757">
    <property type="entry name" value="P_typ_ATPase"/>
</dbReference>
<dbReference type="Gene3D" id="3.40.1110.10">
    <property type="entry name" value="Calcium-transporting ATPase, cytoplasmic domain N"/>
    <property type="match status" value="1"/>
</dbReference>
<dbReference type="Pfam" id="PF13246">
    <property type="entry name" value="Cation_ATPase"/>
    <property type="match status" value="1"/>
</dbReference>
<dbReference type="InterPro" id="IPR008250">
    <property type="entry name" value="ATPase_P-typ_transduc_dom_A_sf"/>
</dbReference>
<feature type="transmembrane region" description="Helical" evidence="12">
    <location>
        <begin position="295"/>
        <end position="311"/>
    </location>
</feature>
<dbReference type="SUPFAM" id="SSF81665">
    <property type="entry name" value="Calcium ATPase, transmembrane domain M"/>
    <property type="match status" value="1"/>
</dbReference>
<evidence type="ECO:0000256" key="9">
    <source>
        <dbReference type="ARBA" id="ARBA00022989"/>
    </source>
</evidence>
<evidence type="ECO:0000259" key="13">
    <source>
        <dbReference type="SMART" id="SM00831"/>
    </source>
</evidence>
<dbReference type="SFLD" id="SFLDS00003">
    <property type="entry name" value="Haloacid_Dehalogenase"/>
    <property type="match status" value="1"/>
</dbReference>
<dbReference type="SMART" id="SM00831">
    <property type="entry name" value="Cation_ATPase_N"/>
    <property type="match status" value="1"/>
</dbReference>
<evidence type="ECO:0000256" key="6">
    <source>
        <dbReference type="ARBA" id="ARBA00022741"/>
    </source>
</evidence>
<dbReference type="InterPro" id="IPR018303">
    <property type="entry name" value="ATPase_P-typ_P_site"/>
</dbReference>
<keyword evidence="11 12" id="KW-0472">Membrane</keyword>
<dbReference type="SFLD" id="SFLDF00027">
    <property type="entry name" value="p-type_atpase"/>
    <property type="match status" value="1"/>
</dbReference>